<proteinExistence type="predicted"/>
<dbReference type="Pfam" id="PF00534">
    <property type="entry name" value="Glycos_transf_1"/>
    <property type="match status" value="1"/>
</dbReference>
<comment type="caution">
    <text evidence="3">The sequence shown here is derived from an EMBL/GenBank/DDBJ whole genome shotgun (WGS) entry which is preliminary data.</text>
</comment>
<dbReference type="EMBL" id="MFBT01000018">
    <property type="protein sequence ID" value="OGD99371.1"/>
    <property type="molecule type" value="Genomic_DNA"/>
</dbReference>
<dbReference type="GO" id="GO:0016757">
    <property type="term" value="F:glycosyltransferase activity"/>
    <property type="evidence" value="ECO:0007669"/>
    <property type="project" value="InterPro"/>
</dbReference>
<evidence type="ECO:0000313" key="3">
    <source>
        <dbReference type="EMBL" id="OGD99371.1"/>
    </source>
</evidence>
<dbReference type="Proteomes" id="UP000177039">
    <property type="component" value="Unassembled WGS sequence"/>
</dbReference>
<dbReference type="GO" id="GO:0009103">
    <property type="term" value="P:lipopolysaccharide biosynthetic process"/>
    <property type="evidence" value="ECO:0007669"/>
    <property type="project" value="TreeGrafter"/>
</dbReference>
<gene>
    <name evidence="3" type="ORF">A3B54_04525</name>
</gene>
<dbReference type="InterPro" id="IPR001296">
    <property type="entry name" value="Glyco_trans_1"/>
</dbReference>
<reference evidence="3 4" key="1">
    <citation type="journal article" date="2016" name="Nat. Commun.">
        <title>Thousands of microbial genomes shed light on interconnected biogeochemical processes in an aquifer system.</title>
        <authorList>
            <person name="Anantharaman K."/>
            <person name="Brown C.T."/>
            <person name="Hug L.A."/>
            <person name="Sharon I."/>
            <person name="Castelle C.J."/>
            <person name="Probst A.J."/>
            <person name="Thomas B.C."/>
            <person name="Singh A."/>
            <person name="Wilkins M.J."/>
            <person name="Karaoz U."/>
            <person name="Brodie E.L."/>
            <person name="Williams K.H."/>
            <person name="Hubbard S.S."/>
            <person name="Banfield J.F."/>
        </authorList>
    </citation>
    <scope>NUCLEOTIDE SEQUENCE [LARGE SCALE GENOMIC DNA]</scope>
</reference>
<dbReference type="PANTHER" id="PTHR46401">
    <property type="entry name" value="GLYCOSYLTRANSFERASE WBBK-RELATED"/>
    <property type="match status" value="1"/>
</dbReference>
<evidence type="ECO:0000256" key="1">
    <source>
        <dbReference type="ARBA" id="ARBA00022679"/>
    </source>
</evidence>
<evidence type="ECO:0000313" key="4">
    <source>
        <dbReference type="Proteomes" id="UP000177039"/>
    </source>
</evidence>
<protein>
    <recommendedName>
        <fullName evidence="2">Glycosyl transferase family 1 domain-containing protein</fullName>
    </recommendedName>
</protein>
<evidence type="ECO:0000259" key="2">
    <source>
        <dbReference type="Pfam" id="PF00534"/>
    </source>
</evidence>
<organism evidence="3 4">
    <name type="scientific">Candidatus Curtissbacteria bacterium RIFCSPLOWO2_01_FULL_42_50</name>
    <dbReference type="NCBI Taxonomy" id="1797730"/>
    <lineage>
        <taxon>Bacteria</taxon>
        <taxon>Candidatus Curtissiibacteriota</taxon>
    </lineage>
</organism>
<accession>A0A1F5H5I8</accession>
<dbReference type="SUPFAM" id="SSF53756">
    <property type="entry name" value="UDP-Glycosyltransferase/glycogen phosphorylase"/>
    <property type="match status" value="1"/>
</dbReference>
<dbReference type="Gene3D" id="3.40.50.2000">
    <property type="entry name" value="Glycogen Phosphorylase B"/>
    <property type="match status" value="2"/>
</dbReference>
<feature type="domain" description="Glycosyl transferase family 1" evidence="2">
    <location>
        <begin position="2"/>
        <end position="68"/>
    </location>
</feature>
<name>A0A1F5H5I8_9BACT</name>
<sequence>MSKLEGFCNAVHEGISQGLVCIVSNTTALPYLIKDGVNGYCLAPNDFKAVAEKIKFVLKNKNSTKILEMEKRNKDFAAGHSWQNVAQEVEDFYSERMATAFNQ</sequence>
<dbReference type="PANTHER" id="PTHR46401:SF2">
    <property type="entry name" value="GLYCOSYLTRANSFERASE WBBK-RELATED"/>
    <property type="match status" value="1"/>
</dbReference>
<dbReference type="AlphaFoldDB" id="A0A1F5H5I8"/>
<keyword evidence="1" id="KW-0808">Transferase</keyword>